<name>A0A511T9T4_MYXFU</name>
<gene>
    <name evidence="1" type="ORF">MFU01_59830</name>
    <name evidence="2" type="ORF">SAMN05443572_10264</name>
</gene>
<dbReference type="Proteomes" id="UP000321514">
    <property type="component" value="Unassembled WGS sequence"/>
</dbReference>
<evidence type="ECO:0000313" key="1">
    <source>
        <dbReference type="EMBL" id="GEN10946.1"/>
    </source>
</evidence>
<dbReference type="PROSITE" id="PS51257">
    <property type="entry name" value="PROKAR_LIPOPROTEIN"/>
    <property type="match status" value="1"/>
</dbReference>
<dbReference type="EMBL" id="FOIB01000002">
    <property type="protein sequence ID" value="SET37705.1"/>
    <property type="molecule type" value="Genomic_DNA"/>
</dbReference>
<evidence type="ECO:0008006" key="5">
    <source>
        <dbReference type="Google" id="ProtNLM"/>
    </source>
</evidence>
<accession>A0A511T9T4</accession>
<keyword evidence="3" id="KW-1185">Reference proteome</keyword>
<dbReference type="RefSeq" id="WP_074950249.1">
    <property type="nucleotide sequence ID" value="NZ_BJXR01000043.1"/>
</dbReference>
<reference evidence="1 4" key="2">
    <citation type="submission" date="2019-07" db="EMBL/GenBank/DDBJ databases">
        <title>Whole genome shotgun sequence of Myxococcus fulvus NBRC 100333.</title>
        <authorList>
            <person name="Hosoyama A."/>
            <person name="Uohara A."/>
            <person name="Ohji S."/>
            <person name="Ichikawa N."/>
        </authorList>
    </citation>
    <scope>NUCLEOTIDE SEQUENCE [LARGE SCALE GENOMIC DNA]</scope>
    <source>
        <strain evidence="1 4">NBRC 100333</strain>
    </source>
</reference>
<dbReference type="STRING" id="1334629.MFUL124B02_31625"/>
<dbReference type="OrthoDB" id="5510202at2"/>
<evidence type="ECO:0000313" key="2">
    <source>
        <dbReference type="EMBL" id="SET37705.1"/>
    </source>
</evidence>
<protein>
    <recommendedName>
        <fullName evidence="5">Lipoprotein</fullName>
    </recommendedName>
</protein>
<dbReference type="Proteomes" id="UP000183760">
    <property type="component" value="Unassembled WGS sequence"/>
</dbReference>
<evidence type="ECO:0000313" key="3">
    <source>
        <dbReference type="Proteomes" id="UP000183760"/>
    </source>
</evidence>
<proteinExistence type="predicted"/>
<comment type="caution">
    <text evidence="1">The sequence shown here is derived from an EMBL/GenBank/DDBJ whole genome shotgun (WGS) entry which is preliminary data.</text>
</comment>
<dbReference type="AlphaFoldDB" id="A0A511T9T4"/>
<sequence>MRKALWVLAGALALSGCKKDGAAGSEAPGVEDAGAAGLDALEATEVGAAYVVTPEKLTAYVAYQRRMLEVYGSQVKGLQGLGVLVDAGTPEAMAEVRAGLKVVEAKAKAEAEARASAGLSVADINGLAQVVTAVIGQRQLGRTLQYEDELRKLEELQQKLPPEQREELAAQVASMRRQVESFQKLTDVRREYGDANVDVVLTREDELMKNYQEMLRVFTGTRR</sequence>
<organism evidence="1 4">
    <name type="scientific">Myxococcus fulvus</name>
    <dbReference type="NCBI Taxonomy" id="33"/>
    <lineage>
        <taxon>Bacteria</taxon>
        <taxon>Pseudomonadati</taxon>
        <taxon>Myxococcota</taxon>
        <taxon>Myxococcia</taxon>
        <taxon>Myxococcales</taxon>
        <taxon>Cystobacterineae</taxon>
        <taxon>Myxococcaceae</taxon>
        <taxon>Myxococcus</taxon>
    </lineage>
</organism>
<dbReference type="EMBL" id="BJXR01000043">
    <property type="protein sequence ID" value="GEN10946.1"/>
    <property type="molecule type" value="Genomic_DNA"/>
</dbReference>
<evidence type="ECO:0000313" key="4">
    <source>
        <dbReference type="Proteomes" id="UP000321514"/>
    </source>
</evidence>
<reference evidence="2 3" key="1">
    <citation type="submission" date="2016-10" db="EMBL/GenBank/DDBJ databases">
        <authorList>
            <person name="Varghese N."/>
            <person name="Submissions S."/>
        </authorList>
    </citation>
    <scope>NUCLEOTIDE SEQUENCE [LARGE SCALE GENOMIC DNA]</scope>
    <source>
        <strain evidence="2 3">DSM 16525</strain>
    </source>
</reference>